<evidence type="ECO:0000313" key="2">
    <source>
        <dbReference type="EMBL" id="CAB4967319.1"/>
    </source>
</evidence>
<dbReference type="Pfam" id="PF01261">
    <property type="entry name" value="AP_endonuc_2"/>
    <property type="match status" value="1"/>
</dbReference>
<dbReference type="InterPro" id="IPR036237">
    <property type="entry name" value="Xyl_isomerase-like_sf"/>
</dbReference>
<accession>A0A6J7LNM4</accession>
<dbReference type="InterPro" id="IPR013022">
    <property type="entry name" value="Xyl_isomerase-like_TIM-brl"/>
</dbReference>
<dbReference type="AlphaFoldDB" id="A0A6J7LNM4"/>
<gene>
    <name evidence="2" type="ORF">UFOPK3772_02940</name>
</gene>
<dbReference type="EMBL" id="CAFBNE010000138">
    <property type="protein sequence ID" value="CAB4967319.1"/>
    <property type="molecule type" value="Genomic_DNA"/>
</dbReference>
<protein>
    <submittedName>
        <fullName evidence="2">Unannotated protein</fullName>
    </submittedName>
</protein>
<sequence length="289" mass="31030">MSSASVFVSTGSFAMPPAIAVGILLDAGIRDIELSGGVAHEGLHDSVLTHRDHANLQVHNYFPPADPPFVFNLASVDEQIRHRTLTCMKEAIALSAMLGAERYGVHAGFLVDPPVSFLGRTWKSLDKADLSVAQGLFVESVIELQAHAKRTGIELLIENNVLTTGTRDEGGDEVLLMASAEQICDLMAQLPDGVGLLMDVAHLKVTASTLGFDPVAGLEVTSPFVRGYHLSDNDGMSDSNGGVTAESWFWPYLDHQVPTATLEVAPAPDVDFFIQVELAKELWANAGRL</sequence>
<dbReference type="Gene3D" id="3.20.20.150">
    <property type="entry name" value="Divalent-metal-dependent TIM barrel enzymes"/>
    <property type="match status" value="1"/>
</dbReference>
<feature type="domain" description="Xylose isomerase-like TIM barrel" evidence="1">
    <location>
        <begin position="55"/>
        <end position="241"/>
    </location>
</feature>
<name>A0A6J7LNM4_9ZZZZ</name>
<evidence type="ECO:0000259" key="1">
    <source>
        <dbReference type="Pfam" id="PF01261"/>
    </source>
</evidence>
<proteinExistence type="predicted"/>
<dbReference type="SUPFAM" id="SSF51658">
    <property type="entry name" value="Xylose isomerase-like"/>
    <property type="match status" value="1"/>
</dbReference>
<organism evidence="2">
    <name type="scientific">freshwater metagenome</name>
    <dbReference type="NCBI Taxonomy" id="449393"/>
    <lineage>
        <taxon>unclassified sequences</taxon>
        <taxon>metagenomes</taxon>
        <taxon>ecological metagenomes</taxon>
    </lineage>
</organism>
<reference evidence="2" key="1">
    <citation type="submission" date="2020-05" db="EMBL/GenBank/DDBJ databases">
        <authorList>
            <person name="Chiriac C."/>
            <person name="Salcher M."/>
            <person name="Ghai R."/>
            <person name="Kavagutti S V."/>
        </authorList>
    </citation>
    <scope>NUCLEOTIDE SEQUENCE</scope>
</reference>